<keyword evidence="3" id="KW-1185">Reference proteome</keyword>
<dbReference type="GO" id="GO:0003677">
    <property type="term" value="F:DNA binding"/>
    <property type="evidence" value="ECO:0007669"/>
    <property type="project" value="InterPro"/>
</dbReference>
<name>A0A7S8EB28_9CHLR</name>
<evidence type="ECO:0000259" key="1">
    <source>
        <dbReference type="PROSITE" id="PS50943"/>
    </source>
</evidence>
<dbReference type="InterPro" id="IPR010982">
    <property type="entry name" value="Lambda_DNA-bd_dom_sf"/>
</dbReference>
<dbReference type="CDD" id="cd00093">
    <property type="entry name" value="HTH_XRE"/>
    <property type="match status" value="1"/>
</dbReference>
<dbReference type="PROSITE" id="PS50943">
    <property type="entry name" value="HTH_CROC1"/>
    <property type="match status" value="1"/>
</dbReference>
<evidence type="ECO:0000313" key="2">
    <source>
        <dbReference type="EMBL" id="QPC83666.1"/>
    </source>
</evidence>
<dbReference type="InterPro" id="IPR001387">
    <property type="entry name" value="Cro/C1-type_HTH"/>
</dbReference>
<dbReference type="RefSeq" id="WP_195171730.1">
    <property type="nucleotide sequence ID" value="NZ_CP062983.1"/>
</dbReference>
<dbReference type="SMART" id="SM00530">
    <property type="entry name" value="HTH_XRE"/>
    <property type="match status" value="1"/>
</dbReference>
<sequence length="140" mass="16381">MKVLIGMHSFWQHTLSLRRQLDERRKVNNSSSKQSEKRLGELVRKARREAKLKQDELAELLETSQSAISNVENSLTGLDVTELPIWARALGKPIMYFYEDETQIWQQRALDILSMIPEDRLDFVLHMLKNMALTMHEVDT</sequence>
<dbReference type="Pfam" id="PF01381">
    <property type="entry name" value="HTH_3"/>
    <property type="match status" value="1"/>
</dbReference>
<dbReference type="SUPFAM" id="SSF47413">
    <property type="entry name" value="lambda repressor-like DNA-binding domains"/>
    <property type="match status" value="1"/>
</dbReference>
<dbReference type="AlphaFoldDB" id="A0A7S8EB28"/>
<dbReference type="Proteomes" id="UP000594468">
    <property type="component" value="Chromosome"/>
</dbReference>
<reference evidence="2 3" key="1">
    <citation type="submission" date="2020-02" db="EMBL/GenBank/DDBJ databases">
        <authorList>
            <person name="Zheng R.K."/>
            <person name="Sun C.M."/>
        </authorList>
    </citation>
    <scope>NUCLEOTIDE SEQUENCE [LARGE SCALE GENOMIC DNA]</scope>
    <source>
        <strain evidence="3">rifampicinis</strain>
    </source>
</reference>
<protein>
    <submittedName>
        <fullName evidence="2">Helix-turn-helix transcriptional regulator</fullName>
    </submittedName>
</protein>
<feature type="domain" description="HTH cro/C1-type" evidence="1">
    <location>
        <begin position="43"/>
        <end position="97"/>
    </location>
</feature>
<proteinExistence type="predicted"/>
<gene>
    <name evidence="2" type="ORF">G4Y79_04595</name>
</gene>
<evidence type="ECO:0000313" key="3">
    <source>
        <dbReference type="Proteomes" id="UP000594468"/>
    </source>
</evidence>
<organism evidence="2 3">
    <name type="scientific">Phototrophicus methaneseepsis</name>
    <dbReference type="NCBI Taxonomy" id="2710758"/>
    <lineage>
        <taxon>Bacteria</taxon>
        <taxon>Bacillati</taxon>
        <taxon>Chloroflexota</taxon>
        <taxon>Candidatus Thermofontia</taxon>
        <taxon>Phototrophicales</taxon>
        <taxon>Phototrophicaceae</taxon>
        <taxon>Phototrophicus</taxon>
    </lineage>
</organism>
<accession>A0A7S8EB28</accession>
<dbReference type="KEGG" id="pmet:G4Y79_04595"/>
<dbReference type="Gene3D" id="1.10.260.40">
    <property type="entry name" value="lambda repressor-like DNA-binding domains"/>
    <property type="match status" value="1"/>
</dbReference>
<dbReference type="EMBL" id="CP062983">
    <property type="protein sequence ID" value="QPC83666.1"/>
    <property type="molecule type" value="Genomic_DNA"/>
</dbReference>